<feature type="domain" description="Transglutaminase-like" evidence="3">
    <location>
        <begin position="296"/>
        <end position="366"/>
    </location>
</feature>
<evidence type="ECO:0000313" key="4">
    <source>
        <dbReference type="EMBL" id="UPV73661.1"/>
    </source>
</evidence>
<feature type="transmembrane region" description="Helical" evidence="2">
    <location>
        <begin position="764"/>
        <end position="787"/>
    </location>
</feature>
<protein>
    <recommendedName>
        <fullName evidence="3">Transglutaminase-like domain-containing protein</fullName>
    </recommendedName>
</protein>
<dbReference type="SUPFAM" id="SSF54001">
    <property type="entry name" value="Cysteine proteinases"/>
    <property type="match status" value="1"/>
</dbReference>
<sequence>MSEKPSPLLPDDEQSRDRLRAALVACCVLAVVVAGTLVPAVSGAGLGATPLGSVVPQPSVNPYGLSNGGGGTGSGGGLGALNPGKRTDVGGSLAAENASNAFKSRNAETHFRVQSSVPSYWRTGAYDTYTGSGWKQSGERRPYDGPIRGGGIRGREVQYRVTLKQSATALPSVWRANSVRTDADTGDLYVTDARAFETGKPVPAGTTYTGVSHRPARDPTVLRAAGRNYPSEIERRYTGLPAETLRRVGRFTDELTAGATSPYESAKRIESWLESNKNYSLNVSQPAGDDVASQFIFDMERGYCEYFATSMTVMLRSQDIPARYVVGYSTGQSVGANTYAVRGMNAHAWVEAYFPEVGWVRFDPTPGRERLQAEQRAFANQTSADPSDYSPNESGSPGERFSPNESNATTGEGRAATTAGSGSGGSGTATPPEGETPPGSGTPTDGTRTAGTDGTSEGESPSGSTTDAGGTTSGDEGTTREGEGTTRETTTAGTDAGTDGRYAVSLDRTPVPGATVEVTVTENGDPAIGVAVFFNGEQVGITDTEGTVTGQVPYAENLTVTVGGEADGDATARVAAPPTNLDAAFSLSPPPRALAPGNETNGTEYALATDAALAVSGDVATGSEVVVTATVEGVPVRNADVTLDGETVGETNRDGRVRVRLPESPGNVTLAVSRGPVSGERTLSLPRLELAADPQFPVALPGTAVEVRATYGDDPLTNATVRVAGTERTTNIDGTATASLPFRRSAAVVVSAAGQTRRTTVSGLLVNLAGVLGGVAVVLGGLGFGAYRRGLTPRRLAAALVRTVRAVPDLAVAALFGAADRLAWAVETVLDALRELAAGETTVSELLARLRAWLSERAGAVGAGSLRSFGGGPAPDVSQPDDAAEADSYRTLREAWATFLRVVSVRRPEASTPGELADHAVSEDDLPPAAVVTLRDAFRDVEYGARSPTDRLARVEEAVDAIERAARADDRGGAGGPDTADGPGGDE</sequence>
<feature type="compositionally biased region" description="Low complexity" evidence="1">
    <location>
        <begin position="408"/>
        <end position="420"/>
    </location>
</feature>
<dbReference type="GeneID" id="72186348"/>
<feature type="compositionally biased region" description="Basic and acidic residues" evidence="1">
    <location>
        <begin position="963"/>
        <end position="972"/>
    </location>
</feature>
<proteinExistence type="predicted"/>
<dbReference type="Pfam" id="PF11992">
    <property type="entry name" value="TgpA_N"/>
    <property type="match status" value="1"/>
</dbReference>
<dbReference type="Gene3D" id="3.10.620.30">
    <property type="match status" value="1"/>
</dbReference>
<dbReference type="PANTHER" id="PTHR42736:SF1">
    <property type="entry name" value="PROTEIN-GLUTAMINE GAMMA-GLUTAMYLTRANSFERASE"/>
    <property type="match status" value="1"/>
</dbReference>
<feature type="region of interest" description="Disordered" evidence="1">
    <location>
        <begin position="375"/>
        <end position="505"/>
    </location>
</feature>
<feature type="compositionally biased region" description="Low complexity" evidence="1">
    <location>
        <begin position="487"/>
        <end position="501"/>
    </location>
</feature>
<keyword evidence="2" id="KW-0472">Membrane</keyword>
<dbReference type="InterPro" id="IPR021878">
    <property type="entry name" value="TgpA_N"/>
</dbReference>
<keyword evidence="5" id="KW-1185">Reference proteome</keyword>
<dbReference type="InterPro" id="IPR002931">
    <property type="entry name" value="Transglutaminase-like"/>
</dbReference>
<dbReference type="SMART" id="SM00460">
    <property type="entry name" value="TGc"/>
    <property type="match status" value="1"/>
</dbReference>
<dbReference type="Proteomes" id="UP000830729">
    <property type="component" value="Chromosome"/>
</dbReference>
<feature type="compositionally biased region" description="Basic and acidic residues" evidence="1">
    <location>
        <begin position="477"/>
        <end position="486"/>
    </location>
</feature>
<name>A0A8U0HS72_9EURY</name>
<evidence type="ECO:0000256" key="2">
    <source>
        <dbReference type="SAM" id="Phobius"/>
    </source>
</evidence>
<evidence type="ECO:0000256" key="1">
    <source>
        <dbReference type="SAM" id="MobiDB-lite"/>
    </source>
</evidence>
<feature type="transmembrane region" description="Helical" evidence="2">
    <location>
        <begin position="21"/>
        <end position="41"/>
    </location>
</feature>
<feature type="compositionally biased region" description="Polar residues" evidence="1">
    <location>
        <begin position="378"/>
        <end position="395"/>
    </location>
</feature>
<accession>A0A8U0HS72</accession>
<organism evidence="4 5">
    <name type="scientific">Halorussus limi</name>
    <dbReference type="NCBI Taxonomy" id="2938695"/>
    <lineage>
        <taxon>Archaea</taxon>
        <taxon>Methanobacteriati</taxon>
        <taxon>Methanobacteriota</taxon>
        <taxon>Stenosarchaea group</taxon>
        <taxon>Halobacteria</taxon>
        <taxon>Halobacteriales</taxon>
        <taxon>Haladaptataceae</taxon>
        <taxon>Halorussus</taxon>
    </lineage>
</organism>
<reference evidence="4 5" key="1">
    <citation type="submission" date="2022-04" db="EMBL/GenBank/DDBJ databases">
        <title>Diverse halophilic archaea isolated from saline environments.</title>
        <authorList>
            <person name="Cui H.-L."/>
        </authorList>
    </citation>
    <scope>NUCLEOTIDE SEQUENCE [LARGE SCALE GENOMIC DNA]</scope>
    <source>
        <strain evidence="4 5">XZYJT49</strain>
    </source>
</reference>
<evidence type="ECO:0000313" key="5">
    <source>
        <dbReference type="Proteomes" id="UP000830729"/>
    </source>
</evidence>
<gene>
    <name evidence="4" type="ORF">M0R89_14075</name>
</gene>
<dbReference type="EMBL" id="CP096659">
    <property type="protein sequence ID" value="UPV73661.1"/>
    <property type="molecule type" value="Genomic_DNA"/>
</dbReference>
<feature type="region of interest" description="Disordered" evidence="1">
    <location>
        <begin position="963"/>
        <end position="987"/>
    </location>
</feature>
<dbReference type="KEGG" id="halx:M0R89_14075"/>
<dbReference type="AlphaFoldDB" id="A0A8U0HS72"/>
<dbReference type="InterPro" id="IPR038765">
    <property type="entry name" value="Papain-like_cys_pep_sf"/>
</dbReference>
<evidence type="ECO:0000259" key="3">
    <source>
        <dbReference type="SMART" id="SM00460"/>
    </source>
</evidence>
<dbReference type="InterPro" id="IPR052901">
    <property type="entry name" value="Bact_TGase-like"/>
</dbReference>
<keyword evidence="2" id="KW-0812">Transmembrane</keyword>
<keyword evidence="2" id="KW-1133">Transmembrane helix</keyword>
<dbReference type="PANTHER" id="PTHR42736">
    <property type="entry name" value="PROTEIN-GLUTAMINE GAMMA-GLUTAMYLTRANSFERASE"/>
    <property type="match status" value="1"/>
</dbReference>
<dbReference type="Pfam" id="PF01841">
    <property type="entry name" value="Transglut_core"/>
    <property type="match status" value="1"/>
</dbReference>
<dbReference type="RefSeq" id="WP_248649713.1">
    <property type="nucleotide sequence ID" value="NZ_CP096659.1"/>
</dbReference>
<feature type="compositionally biased region" description="Low complexity" evidence="1">
    <location>
        <begin position="428"/>
        <end position="476"/>
    </location>
</feature>